<dbReference type="SUPFAM" id="SSF58014">
    <property type="entry name" value="Coiled-coil domain of nucleotide exchange factor GrpE"/>
    <property type="match status" value="1"/>
</dbReference>
<dbReference type="EMBL" id="JAZGQL010000020">
    <property type="protein sequence ID" value="MEE6309911.1"/>
    <property type="molecule type" value="Genomic_DNA"/>
</dbReference>
<evidence type="ECO:0000256" key="2">
    <source>
        <dbReference type="ARBA" id="ARBA00023186"/>
    </source>
</evidence>
<comment type="subunit">
    <text evidence="3">Homodimer.</text>
</comment>
<keyword evidence="6" id="KW-0175">Coiled coil</keyword>
<evidence type="ECO:0000256" key="1">
    <source>
        <dbReference type="ARBA" id="ARBA00009054"/>
    </source>
</evidence>
<keyword evidence="9" id="KW-1185">Reference proteome</keyword>
<dbReference type="Gene3D" id="2.30.22.10">
    <property type="entry name" value="Head domain of nucleotide exchange factor GrpE"/>
    <property type="match status" value="1"/>
</dbReference>
<protein>
    <recommendedName>
        <fullName evidence="3 4">Protein GrpE</fullName>
    </recommendedName>
    <alternativeName>
        <fullName evidence="3">HSP-70 cofactor</fullName>
    </alternativeName>
</protein>
<dbReference type="Gene3D" id="3.90.20.20">
    <property type="match status" value="1"/>
</dbReference>
<comment type="similarity">
    <text evidence="1 3 5">Belongs to the GrpE family.</text>
</comment>
<gene>
    <name evidence="3 8" type="primary">grpE</name>
    <name evidence="8" type="ORF">V1634_24040</name>
</gene>
<dbReference type="InterPro" id="IPR013805">
    <property type="entry name" value="GrpE_CC"/>
</dbReference>
<dbReference type="InterPro" id="IPR009012">
    <property type="entry name" value="GrpE_head"/>
</dbReference>
<feature type="compositionally biased region" description="Low complexity" evidence="7">
    <location>
        <begin position="92"/>
        <end position="101"/>
    </location>
</feature>
<feature type="compositionally biased region" description="Acidic residues" evidence="7">
    <location>
        <begin position="109"/>
        <end position="118"/>
    </location>
</feature>
<evidence type="ECO:0000256" key="6">
    <source>
        <dbReference type="SAM" id="Coils"/>
    </source>
</evidence>
<dbReference type="Pfam" id="PF01025">
    <property type="entry name" value="GrpE"/>
    <property type="match status" value="1"/>
</dbReference>
<sequence>MTDKPRAADPEPTGSAPGGSATADPASGTAGEGVVIRNNRKINMTGDQPGTGGAAPDGTTDGTRLAAKDPNPDPEPPGDAEPVVAAGEIDDTGSSGAAASVDDAKSAEDGPEVADDATTEAGEATTDDSGAPVTDPATPVVDEAELAEVLAEGAPSGTDGPVVDAPAEPVTEATAEAGPLGAELGALRAELDERTRDLQRVTAEFANYRRRMDRERARDADRATRVVLAALLPVLDDLDRAREHGDLVGPFGTVADQLIAALAKFGLTPFGEKGDPFDPNQHEAVAHQTSAEVTEPTCVEVLRRGYQVNDALLRPAMVAVADPEE</sequence>
<dbReference type="Proteomes" id="UP001339911">
    <property type="component" value="Unassembled WGS sequence"/>
</dbReference>
<keyword evidence="2 3" id="KW-0143">Chaperone</keyword>
<evidence type="ECO:0000256" key="7">
    <source>
        <dbReference type="SAM" id="MobiDB-lite"/>
    </source>
</evidence>
<feature type="region of interest" description="Disordered" evidence="7">
    <location>
        <begin position="1"/>
        <end position="137"/>
    </location>
</feature>
<reference evidence="8 9" key="1">
    <citation type="submission" date="2024-01" db="EMBL/GenBank/DDBJ databases">
        <title>Genome insights into Plantactinospora veratri sp. nov.</title>
        <authorList>
            <person name="Wang L."/>
        </authorList>
    </citation>
    <scope>NUCLEOTIDE SEQUENCE [LARGE SCALE GENOMIC DNA]</scope>
    <source>
        <strain evidence="8 9">NEAU-FHS4</strain>
    </source>
</reference>
<dbReference type="PANTHER" id="PTHR21237">
    <property type="entry name" value="GRPE PROTEIN"/>
    <property type="match status" value="1"/>
</dbReference>
<dbReference type="SUPFAM" id="SSF51064">
    <property type="entry name" value="Head domain of nucleotide exchange factor GrpE"/>
    <property type="match status" value="1"/>
</dbReference>
<dbReference type="PANTHER" id="PTHR21237:SF23">
    <property type="entry name" value="GRPE PROTEIN HOMOLOG, MITOCHONDRIAL"/>
    <property type="match status" value="1"/>
</dbReference>
<evidence type="ECO:0000256" key="4">
    <source>
        <dbReference type="RuleBase" id="RU000639"/>
    </source>
</evidence>
<dbReference type="PROSITE" id="PS01071">
    <property type="entry name" value="GRPE"/>
    <property type="match status" value="1"/>
</dbReference>
<evidence type="ECO:0000256" key="3">
    <source>
        <dbReference type="HAMAP-Rule" id="MF_01151"/>
    </source>
</evidence>
<dbReference type="HAMAP" id="MF_01151">
    <property type="entry name" value="GrpE"/>
    <property type="match status" value="1"/>
</dbReference>
<evidence type="ECO:0000313" key="9">
    <source>
        <dbReference type="Proteomes" id="UP001339911"/>
    </source>
</evidence>
<feature type="compositionally biased region" description="Low complexity" evidence="7">
    <location>
        <begin position="119"/>
        <end position="128"/>
    </location>
</feature>
<keyword evidence="3" id="KW-0963">Cytoplasm</keyword>
<accession>A0ABU7SIX1</accession>
<evidence type="ECO:0000313" key="8">
    <source>
        <dbReference type="EMBL" id="MEE6309911.1"/>
    </source>
</evidence>
<feature type="coiled-coil region" evidence="6">
    <location>
        <begin position="184"/>
        <end position="218"/>
    </location>
</feature>
<dbReference type="CDD" id="cd00446">
    <property type="entry name" value="GrpE"/>
    <property type="match status" value="1"/>
</dbReference>
<name>A0ABU7SIX1_9ACTN</name>
<evidence type="ECO:0000256" key="5">
    <source>
        <dbReference type="RuleBase" id="RU004478"/>
    </source>
</evidence>
<proteinExistence type="inferred from homology"/>
<comment type="function">
    <text evidence="3 4">Participates actively in the response to hyperosmotic and heat shock by preventing the aggregation of stress-denatured proteins, in association with DnaK and GrpE. It is the nucleotide exchange factor for DnaK and may function as a thermosensor. Unfolded proteins bind initially to DnaJ; upon interaction with the DnaJ-bound protein, DnaK hydrolyzes its bound ATP, resulting in the formation of a stable complex. GrpE releases ADP from DnaK; ATP binding to DnaK triggers the release of the substrate protein, thus completing the reaction cycle. Several rounds of ATP-dependent interactions between DnaJ, DnaK and GrpE are required for fully efficient folding.</text>
</comment>
<keyword evidence="3 4" id="KW-0346">Stress response</keyword>
<dbReference type="PRINTS" id="PR00773">
    <property type="entry name" value="GRPEPROTEIN"/>
</dbReference>
<organism evidence="8 9">
    <name type="scientific">Plantactinospora veratri</name>
    <dbReference type="NCBI Taxonomy" id="1436122"/>
    <lineage>
        <taxon>Bacteria</taxon>
        <taxon>Bacillati</taxon>
        <taxon>Actinomycetota</taxon>
        <taxon>Actinomycetes</taxon>
        <taxon>Micromonosporales</taxon>
        <taxon>Micromonosporaceae</taxon>
        <taxon>Plantactinospora</taxon>
    </lineage>
</organism>
<dbReference type="RefSeq" id="WP_331210155.1">
    <property type="nucleotide sequence ID" value="NZ_JAZGQL010000020.1"/>
</dbReference>
<dbReference type="InterPro" id="IPR000740">
    <property type="entry name" value="GrpE"/>
</dbReference>
<comment type="caution">
    <text evidence="8">The sequence shown here is derived from an EMBL/GenBank/DDBJ whole genome shotgun (WGS) entry which is preliminary data.</text>
</comment>
<comment type="subcellular location">
    <subcellularLocation>
        <location evidence="3">Cytoplasm</location>
    </subcellularLocation>
</comment>